<proteinExistence type="inferred from homology"/>
<name>A0A5C8CKU5_9SPIR</name>
<dbReference type="InterPro" id="IPR009075">
    <property type="entry name" value="AcylCo_DH/oxidase_C"/>
</dbReference>
<comment type="similarity">
    <text evidence="2 6">Belongs to the acyl-CoA dehydrogenase family.</text>
</comment>
<keyword evidence="5 6" id="KW-0560">Oxidoreductase</keyword>
<dbReference type="Pfam" id="PF02770">
    <property type="entry name" value="Acyl-CoA_dh_M"/>
    <property type="match status" value="1"/>
</dbReference>
<keyword evidence="4 6" id="KW-0274">FAD</keyword>
<dbReference type="InterPro" id="IPR036250">
    <property type="entry name" value="AcylCo_DH-like_C"/>
</dbReference>
<dbReference type="GO" id="GO:0050660">
    <property type="term" value="F:flavin adenine dinucleotide binding"/>
    <property type="evidence" value="ECO:0007669"/>
    <property type="project" value="InterPro"/>
</dbReference>
<dbReference type="AlphaFoldDB" id="A0A5C8CKU5"/>
<evidence type="ECO:0000256" key="1">
    <source>
        <dbReference type="ARBA" id="ARBA00001974"/>
    </source>
</evidence>
<feature type="domain" description="Acyl-CoA oxidase/dehydrogenase middle" evidence="8">
    <location>
        <begin position="113"/>
        <end position="207"/>
    </location>
</feature>
<evidence type="ECO:0000313" key="11">
    <source>
        <dbReference type="Proteomes" id="UP000325116"/>
    </source>
</evidence>
<dbReference type="InterPro" id="IPR046373">
    <property type="entry name" value="Acyl-CoA_Oxase/DH_mid-dom_sf"/>
</dbReference>
<comment type="caution">
    <text evidence="10">The sequence shown here is derived from an EMBL/GenBank/DDBJ whole genome shotgun (WGS) entry which is preliminary data.</text>
</comment>
<dbReference type="Gene3D" id="1.10.540.10">
    <property type="entry name" value="Acyl-CoA dehydrogenase/oxidase, N-terminal domain"/>
    <property type="match status" value="1"/>
</dbReference>
<evidence type="ECO:0000256" key="3">
    <source>
        <dbReference type="ARBA" id="ARBA00022630"/>
    </source>
</evidence>
<dbReference type="Gene3D" id="1.20.140.10">
    <property type="entry name" value="Butyryl-CoA Dehydrogenase, subunit A, domain 3"/>
    <property type="match status" value="1"/>
</dbReference>
<evidence type="ECO:0000259" key="7">
    <source>
        <dbReference type="Pfam" id="PF00441"/>
    </source>
</evidence>
<evidence type="ECO:0000256" key="5">
    <source>
        <dbReference type="ARBA" id="ARBA00023002"/>
    </source>
</evidence>
<dbReference type="SUPFAM" id="SSF56645">
    <property type="entry name" value="Acyl-CoA dehydrogenase NM domain-like"/>
    <property type="match status" value="1"/>
</dbReference>
<feature type="domain" description="Acyl-CoA dehydrogenase/oxidase C-terminal" evidence="7">
    <location>
        <begin position="234"/>
        <end position="354"/>
    </location>
</feature>
<dbReference type="InterPro" id="IPR006091">
    <property type="entry name" value="Acyl-CoA_Oxase/DH_mid-dom"/>
</dbReference>
<evidence type="ECO:0000256" key="6">
    <source>
        <dbReference type="RuleBase" id="RU362125"/>
    </source>
</evidence>
<dbReference type="Pfam" id="PF02771">
    <property type="entry name" value="Acyl-CoA_dh_N"/>
    <property type="match status" value="1"/>
</dbReference>
<dbReference type="EMBL" id="SAXT01000004">
    <property type="protein sequence ID" value="TXJ12322.1"/>
    <property type="molecule type" value="Genomic_DNA"/>
</dbReference>
<gene>
    <name evidence="10" type="ORF">EPJ80_05910</name>
</gene>
<evidence type="ECO:0000256" key="2">
    <source>
        <dbReference type="ARBA" id="ARBA00009347"/>
    </source>
</evidence>
<dbReference type="PANTHER" id="PTHR43884:SF25">
    <property type="entry name" value="ACYL-COA DEHYDROGENASE YDBM-RELATED"/>
    <property type="match status" value="1"/>
</dbReference>
<protein>
    <submittedName>
        <fullName evidence="10">Acyl-CoA dehydrogenase</fullName>
    </submittedName>
</protein>
<accession>A0A5C8CKU5</accession>
<evidence type="ECO:0000259" key="8">
    <source>
        <dbReference type="Pfam" id="PF02770"/>
    </source>
</evidence>
<keyword evidence="3 6" id="KW-0285">Flavoprotein</keyword>
<dbReference type="RefSeq" id="WP_147758283.1">
    <property type="nucleotide sequence ID" value="NZ_SAXT01000004.1"/>
</dbReference>
<sequence length="371" mass="40623">MSKIFEDAIKFAEQHVKPYTEEVDKNGRFPKEAYNELRKQGYMGLIVPKEYGGMGGGAKEHAEVVHALSNYCATTGLCYMMHNAGTKCLIDYGTEEQKKEFLPKIAKGEVAIALAYSESGSGTHFGSPDMTETKSGSRIILNGRKSFVTSALFADYYLTLTNSCENKGTLNNWLVHNNSNGITHEENKWDGLGMRGNASMPVAYDNVELDISYRVGKEGDGENQCGSVLPYFVVGLGAVYSGLARNAYNCILDYTKNRKYTSGQSLADIEMVQVNLAEIYTKMQSAVAFTFEAAESLDNNEADSGLKIFGCRINSIEIAVEVCQKAMKLGGGNAYAKRLPLERYMRDALAAPVMAPGIDVLKTWLGKAIVS</sequence>
<dbReference type="Pfam" id="PF00441">
    <property type="entry name" value="Acyl-CoA_dh_1"/>
    <property type="match status" value="1"/>
</dbReference>
<organism evidence="10 11">
    <name type="scientific">Brachyspira aalborgi</name>
    <dbReference type="NCBI Taxonomy" id="29522"/>
    <lineage>
        <taxon>Bacteria</taxon>
        <taxon>Pseudomonadati</taxon>
        <taxon>Spirochaetota</taxon>
        <taxon>Spirochaetia</taxon>
        <taxon>Brachyspirales</taxon>
        <taxon>Brachyspiraceae</taxon>
        <taxon>Brachyspira</taxon>
    </lineage>
</organism>
<evidence type="ECO:0000313" key="10">
    <source>
        <dbReference type="EMBL" id="TXJ12322.1"/>
    </source>
</evidence>
<dbReference type="InterPro" id="IPR037069">
    <property type="entry name" value="AcylCoA_DH/ox_N_sf"/>
</dbReference>
<dbReference type="Proteomes" id="UP000325116">
    <property type="component" value="Unassembled WGS sequence"/>
</dbReference>
<dbReference type="SUPFAM" id="SSF47203">
    <property type="entry name" value="Acyl-CoA dehydrogenase C-terminal domain-like"/>
    <property type="match status" value="1"/>
</dbReference>
<dbReference type="Gene3D" id="2.40.110.10">
    <property type="entry name" value="Butyryl-CoA Dehydrogenase, subunit A, domain 2"/>
    <property type="match status" value="1"/>
</dbReference>
<dbReference type="PIRSF" id="PIRSF016578">
    <property type="entry name" value="HsaA"/>
    <property type="match status" value="1"/>
</dbReference>
<dbReference type="InterPro" id="IPR013786">
    <property type="entry name" value="AcylCoA_DH/ox_N"/>
</dbReference>
<dbReference type="GO" id="GO:0003995">
    <property type="term" value="F:acyl-CoA dehydrogenase activity"/>
    <property type="evidence" value="ECO:0007669"/>
    <property type="project" value="TreeGrafter"/>
</dbReference>
<evidence type="ECO:0000259" key="9">
    <source>
        <dbReference type="Pfam" id="PF02771"/>
    </source>
</evidence>
<comment type="cofactor">
    <cofactor evidence="1 6">
        <name>FAD</name>
        <dbReference type="ChEBI" id="CHEBI:57692"/>
    </cofactor>
</comment>
<dbReference type="InterPro" id="IPR009100">
    <property type="entry name" value="AcylCoA_DH/oxidase_NM_dom_sf"/>
</dbReference>
<reference evidence="10 11" key="1">
    <citation type="journal article" date="1992" name="Lakartidningen">
        <title>[Penicillin V and not amoxicillin is the first choice preparation in acute otitis].</title>
        <authorList>
            <person name="Kamme C."/>
            <person name="Lundgren K."/>
            <person name="Prellner K."/>
        </authorList>
    </citation>
    <scope>NUCLEOTIDE SEQUENCE [LARGE SCALE GENOMIC DNA]</scope>
    <source>
        <strain evidence="10 11">W1</strain>
    </source>
</reference>
<dbReference type="PANTHER" id="PTHR43884">
    <property type="entry name" value="ACYL-COA DEHYDROGENASE"/>
    <property type="match status" value="1"/>
</dbReference>
<evidence type="ECO:0000256" key="4">
    <source>
        <dbReference type="ARBA" id="ARBA00022827"/>
    </source>
</evidence>
<feature type="domain" description="Acyl-CoA dehydrogenase/oxidase N-terminal" evidence="9">
    <location>
        <begin position="6"/>
        <end position="109"/>
    </location>
</feature>